<sequence length="232" mass="26202">MKSTIRTLYVKIMRSIRFLTSTVGITRWLERRDGRLAKWARSLMAIYDIDDMVHLDIPWWSFDAIDAVDRMLSETPQARVFEWGSGASTVWLAKRASEVISVEHDVSWAKIVEPKLKDYNHVQSILVPAQAEGMIMSGKHGFEGQCFDNYVDAINTVVGGFDLIVIDGRAREACLEVAFRRLKPGGHILLDDFKRKRYQIAASNLNLKVTSFDGLAACLPLPDSTALLSRKD</sequence>
<dbReference type="OrthoDB" id="938855at2"/>
<dbReference type="AlphaFoldDB" id="A0A545SQC6"/>
<reference evidence="1 2" key="1">
    <citation type="submission" date="2019-06" db="EMBL/GenBank/DDBJ databases">
        <title>A novel species of marine bacteria.</title>
        <authorList>
            <person name="Wang Y."/>
        </authorList>
    </citation>
    <scope>NUCLEOTIDE SEQUENCE [LARGE SCALE GENOMIC DNA]</scope>
    <source>
        <strain evidence="1 2">MA1-10</strain>
    </source>
</reference>
<dbReference type="InterPro" id="IPR029063">
    <property type="entry name" value="SAM-dependent_MTases_sf"/>
</dbReference>
<dbReference type="Proteomes" id="UP000315816">
    <property type="component" value="Unassembled WGS sequence"/>
</dbReference>
<evidence type="ECO:0000313" key="1">
    <source>
        <dbReference type="EMBL" id="TQV67185.1"/>
    </source>
</evidence>
<accession>A0A545SQC6</accession>
<gene>
    <name evidence="1" type="ORF">FIL88_11425</name>
</gene>
<dbReference type="EMBL" id="VICH01000007">
    <property type="protein sequence ID" value="TQV67185.1"/>
    <property type="molecule type" value="Genomic_DNA"/>
</dbReference>
<comment type="caution">
    <text evidence="1">The sequence shown here is derived from an EMBL/GenBank/DDBJ whole genome shotgun (WGS) entry which is preliminary data.</text>
</comment>
<keyword evidence="1" id="KW-0489">Methyltransferase</keyword>
<dbReference type="GO" id="GO:0032259">
    <property type="term" value="P:methylation"/>
    <property type="evidence" value="ECO:0007669"/>
    <property type="project" value="UniProtKB-KW"/>
</dbReference>
<keyword evidence="2" id="KW-1185">Reference proteome</keyword>
<protein>
    <submittedName>
        <fullName evidence="1">Class I SAM-dependent methyltransferase</fullName>
    </submittedName>
</protein>
<dbReference type="GO" id="GO:0008168">
    <property type="term" value="F:methyltransferase activity"/>
    <property type="evidence" value="ECO:0007669"/>
    <property type="project" value="UniProtKB-KW"/>
</dbReference>
<organism evidence="1 2">
    <name type="scientific">Aliiroseovarius halocynthiae</name>
    <dbReference type="NCBI Taxonomy" id="985055"/>
    <lineage>
        <taxon>Bacteria</taxon>
        <taxon>Pseudomonadati</taxon>
        <taxon>Pseudomonadota</taxon>
        <taxon>Alphaproteobacteria</taxon>
        <taxon>Rhodobacterales</taxon>
        <taxon>Paracoccaceae</taxon>
        <taxon>Aliiroseovarius</taxon>
    </lineage>
</organism>
<dbReference type="SUPFAM" id="SSF53335">
    <property type="entry name" value="S-adenosyl-L-methionine-dependent methyltransferases"/>
    <property type="match status" value="1"/>
</dbReference>
<keyword evidence="1" id="KW-0808">Transferase</keyword>
<dbReference type="Pfam" id="PF13578">
    <property type="entry name" value="Methyltransf_24"/>
    <property type="match status" value="1"/>
</dbReference>
<proteinExistence type="predicted"/>
<name>A0A545SQC6_9RHOB</name>
<evidence type="ECO:0000313" key="2">
    <source>
        <dbReference type="Proteomes" id="UP000315816"/>
    </source>
</evidence>
<dbReference type="Gene3D" id="3.40.50.150">
    <property type="entry name" value="Vaccinia Virus protein VP39"/>
    <property type="match status" value="1"/>
</dbReference>